<evidence type="ECO:0000313" key="1">
    <source>
        <dbReference type="EMBL" id="GKV42033.1"/>
    </source>
</evidence>
<reference evidence="1 2" key="1">
    <citation type="journal article" date="2021" name="Commun. Biol.">
        <title>The genome of Shorea leprosula (Dipterocarpaceae) highlights the ecological relevance of drought in aseasonal tropical rainforests.</title>
        <authorList>
            <person name="Ng K.K.S."/>
            <person name="Kobayashi M.J."/>
            <person name="Fawcett J.A."/>
            <person name="Hatakeyama M."/>
            <person name="Paape T."/>
            <person name="Ng C.H."/>
            <person name="Ang C.C."/>
            <person name="Tnah L.H."/>
            <person name="Lee C.T."/>
            <person name="Nishiyama T."/>
            <person name="Sese J."/>
            <person name="O'Brien M.J."/>
            <person name="Copetti D."/>
            <person name="Mohd Noor M.I."/>
            <person name="Ong R.C."/>
            <person name="Putra M."/>
            <person name="Sireger I.Z."/>
            <person name="Indrioko S."/>
            <person name="Kosugi Y."/>
            <person name="Izuno A."/>
            <person name="Isagi Y."/>
            <person name="Lee S.L."/>
            <person name="Shimizu K.K."/>
        </authorList>
    </citation>
    <scope>NUCLEOTIDE SEQUENCE [LARGE SCALE GENOMIC DNA]</scope>
    <source>
        <strain evidence="1">214</strain>
    </source>
</reference>
<dbReference type="AlphaFoldDB" id="A0AAV5LZ83"/>
<dbReference type="PANTHER" id="PTHR33116">
    <property type="entry name" value="REVERSE TRANSCRIPTASE ZINC-BINDING DOMAIN-CONTAINING PROTEIN-RELATED-RELATED"/>
    <property type="match status" value="1"/>
</dbReference>
<proteinExistence type="predicted"/>
<dbReference type="Proteomes" id="UP001054252">
    <property type="component" value="Unassembled WGS sequence"/>
</dbReference>
<accession>A0AAV5LZ83</accession>
<gene>
    <name evidence="1" type="ORF">SLEP1_g49489</name>
</gene>
<keyword evidence="2" id="KW-1185">Reference proteome</keyword>
<protein>
    <submittedName>
        <fullName evidence="1">Uncharacterized protein</fullName>
    </submittedName>
</protein>
<dbReference type="PANTHER" id="PTHR33116:SF80">
    <property type="entry name" value="REVERSE TRANSCRIPTASE ZINC-BINDING DOMAIN-CONTAINING PROTEIN"/>
    <property type="match status" value="1"/>
</dbReference>
<dbReference type="EMBL" id="BPVZ01000155">
    <property type="protein sequence ID" value="GKV42033.1"/>
    <property type="molecule type" value="Genomic_DNA"/>
</dbReference>
<comment type="caution">
    <text evidence="1">The sequence shown here is derived from an EMBL/GenBank/DDBJ whole genome shotgun (WGS) entry which is preliminary data.</text>
</comment>
<sequence length="388" mass="43846">MEDEAVKFYQKLLGTEDANCSKVDVNCLQDLLQFQLPAEMRSFLIQPVTEAEIKAVVFSSPSNKSLGPDGYTSEFYKTSWPVIGCSRRKTSLPSKLCKGNMVIFADGSNRSLASVDTVLKEFYSISCLKVNYAKLEIFCCGIPEREVQDLTGTYGFKAGTLPVRYVGVPLITGKLTNKDLKSLISKITERMNSWASKHLSFVGRLQLITSIIQGITNFWCFTFFLPKKVIKEVEKLCNAFLWKNSTNAAKGAKVSWDSICFPKQKGSLGIKGLAQWNVACMMRFIWMIFSKAGSIWVVWVNMYLLKGKSFWTVNILANASWGWRKLLKLRTQARRLIRHKIGDGKDTYLWHDNWQPFGPLIEEYGTKIVQNLGISLNAKVSDVVNGNF</sequence>
<organism evidence="1 2">
    <name type="scientific">Rubroshorea leprosula</name>
    <dbReference type="NCBI Taxonomy" id="152421"/>
    <lineage>
        <taxon>Eukaryota</taxon>
        <taxon>Viridiplantae</taxon>
        <taxon>Streptophyta</taxon>
        <taxon>Embryophyta</taxon>
        <taxon>Tracheophyta</taxon>
        <taxon>Spermatophyta</taxon>
        <taxon>Magnoliopsida</taxon>
        <taxon>eudicotyledons</taxon>
        <taxon>Gunneridae</taxon>
        <taxon>Pentapetalae</taxon>
        <taxon>rosids</taxon>
        <taxon>malvids</taxon>
        <taxon>Malvales</taxon>
        <taxon>Dipterocarpaceae</taxon>
        <taxon>Rubroshorea</taxon>
    </lineage>
</organism>
<evidence type="ECO:0000313" key="2">
    <source>
        <dbReference type="Proteomes" id="UP001054252"/>
    </source>
</evidence>
<name>A0AAV5LZ83_9ROSI</name>